<keyword evidence="6" id="KW-0198">Cysteine biosynthesis</keyword>
<dbReference type="GO" id="GO:0004123">
    <property type="term" value="F:cystathionine gamma-lyase activity"/>
    <property type="evidence" value="ECO:0007669"/>
    <property type="project" value="TreeGrafter"/>
</dbReference>
<dbReference type="STRING" id="796925.A0A137P4X6"/>
<sequence length="219" mass="23744">NLLLVVDNTFLSPYFQNPLTLGADVVVHSVTKYINGHSDVVMGVAVTNNEQFYGDLKFQQNCIGAVPSPFDCFLASRGVKTLALRMKAHMSNAIKVAEYLSTSPYVIKVMFPGLPSHPQHKLALRQQRGFSGMVSFQIKGDGSTAEEFLKSTKLFALAESLGGVESLIGYPCKMTHAALTPEAREALGITDTLIRVSVGIEDANDLIADLDQAFKTSCD</sequence>
<dbReference type="Gene3D" id="3.90.1150.10">
    <property type="entry name" value="Aspartate Aminotransferase, domain 1"/>
    <property type="match status" value="1"/>
</dbReference>
<dbReference type="Gene3D" id="3.40.640.10">
    <property type="entry name" value="Type I PLP-dependent aspartate aminotransferase-like (Major domain)"/>
    <property type="match status" value="1"/>
</dbReference>
<proteinExistence type="inferred from homology"/>
<keyword evidence="10" id="KW-1185">Reference proteome</keyword>
<dbReference type="InterPro" id="IPR015424">
    <property type="entry name" value="PyrdxlP-dep_Trfase"/>
</dbReference>
<evidence type="ECO:0000256" key="5">
    <source>
        <dbReference type="ARBA" id="ARBA00022898"/>
    </source>
</evidence>
<accession>A0A137P4X6</accession>
<dbReference type="GO" id="GO:0005737">
    <property type="term" value="C:cytoplasm"/>
    <property type="evidence" value="ECO:0007669"/>
    <property type="project" value="TreeGrafter"/>
</dbReference>
<dbReference type="PANTHER" id="PTHR11808">
    <property type="entry name" value="TRANS-SULFURATION ENZYME FAMILY MEMBER"/>
    <property type="match status" value="1"/>
</dbReference>
<dbReference type="EMBL" id="KQ964514">
    <property type="protein sequence ID" value="KXN70053.1"/>
    <property type="molecule type" value="Genomic_DNA"/>
</dbReference>
<protein>
    <recommendedName>
        <fullName evidence="4">cystathionine gamma-lyase</fullName>
        <ecNumber evidence="4">4.4.1.1</ecNumber>
    </recommendedName>
    <alternativeName>
        <fullName evidence="7">Gamma-cystathionase</fullName>
    </alternativeName>
</protein>
<evidence type="ECO:0000313" key="10">
    <source>
        <dbReference type="Proteomes" id="UP000070444"/>
    </source>
</evidence>
<evidence type="ECO:0000256" key="2">
    <source>
        <dbReference type="ARBA" id="ARBA00005038"/>
    </source>
</evidence>
<name>A0A137P4X6_CONC2</name>
<reference evidence="9 10" key="1">
    <citation type="journal article" date="2015" name="Genome Biol. Evol.">
        <title>Phylogenomic analyses indicate that early fungi evolved digesting cell walls of algal ancestors of land plants.</title>
        <authorList>
            <person name="Chang Y."/>
            <person name="Wang S."/>
            <person name="Sekimoto S."/>
            <person name="Aerts A.L."/>
            <person name="Choi C."/>
            <person name="Clum A."/>
            <person name="LaButti K.M."/>
            <person name="Lindquist E.A."/>
            <person name="Yee Ngan C."/>
            <person name="Ohm R.A."/>
            <person name="Salamov A.A."/>
            <person name="Grigoriev I.V."/>
            <person name="Spatafora J.W."/>
            <person name="Berbee M.L."/>
        </authorList>
    </citation>
    <scope>NUCLEOTIDE SEQUENCE [LARGE SCALE GENOMIC DNA]</scope>
    <source>
        <strain evidence="9 10">NRRL 28638</strain>
    </source>
</reference>
<dbReference type="GO" id="GO:0019346">
    <property type="term" value="P:transsulfuration"/>
    <property type="evidence" value="ECO:0007669"/>
    <property type="project" value="InterPro"/>
</dbReference>
<gene>
    <name evidence="9" type="ORF">CONCODRAFT_39844</name>
</gene>
<keyword evidence="6" id="KW-0028">Amino-acid biosynthesis</keyword>
<dbReference type="GO" id="GO:0019343">
    <property type="term" value="P:cysteine biosynthetic process via cystathionine"/>
    <property type="evidence" value="ECO:0007669"/>
    <property type="project" value="TreeGrafter"/>
</dbReference>
<evidence type="ECO:0000313" key="9">
    <source>
        <dbReference type="EMBL" id="KXN70053.1"/>
    </source>
</evidence>
<organism evidence="9 10">
    <name type="scientific">Conidiobolus coronatus (strain ATCC 28846 / CBS 209.66 / NRRL 28638)</name>
    <name type="common">Delacroixia coronata</name>
    <dbReference type="NCBI Taxonomy" id="796925"/>
    <lineage>
        <taxon>Eukaryota</taxon>
        <taxon>Fungi</taxon>
        <taxon>Fungi incertae sedis</taxon>
        <taxon>Zoopagomycota</taxon>
        <taxon>Entomophthoromycotina</taxon>
        <taxon>Entomophthoromycetes</taxon>
        <taxon>Entomophthorales</taxon>
        <taxon>Ancylistaceae</taxon>
        <taxon>Conidiobolus</taxon>
    </lineage>
</organism>
<evidence type="ECO:0000256" key="3">
    <source>
        <dbReference type="ARBA" id="ARBA00009077"/>
    </source>
</evidence>
<dbReference type="PANTHER" id="PTHR11808:SF15">
    <property type="entry name" value="CYSTATHIONINE GAMMA-LYASE"/>
    <property type="match status" value="1"/>
</dbReference>
<dbReference type="Proteomes" id="UP000070444">
    <property type="component" value="Unassembled WGS sequence"/>
</dbReference>
<dbReference type="GO" id="GO:0030170">
    <property type="term" value="F:pyridoxal phosphate binding"/>
    <property type="evidence" value="ECO:0007669"/>
    <property type="project" value="InterPro"/>
</dbReference>
<evidence type="ECO:0000256" key="4">
    <source>
        <dbReference type="ARBA" id="ARBA00012085"/>
    </source>
</evidence>
<dbReference type="InterPro" id="IPR015421">
    <property type="entry name" value="PyrdxlP-dep_Trfase_major"/>
</dbReference>
<comment type="cofactor">
    <cofactor evidence="1 8">
        <name>pyridoxal 5'-phosphate</name>
        <dbReference type="ChEBI" id="CHEBI:597326"/>
    </cofactor>
</comment>
<keyword evidence="9" id="KW-0456">Lyase</keyword>
<keyword evidence="5 8" id="KW-0663">Pyridoxal phosphate</keyword>
<dbReference type="OMA" id="IMERRWE"/>
<dbReference type="SUPFAM" id="SSF53383">
    <property type="entry name" value="PLP-dependent transferases"/>
    <property type="match status" value="1"/>
</dbReference>
<dbReference type="OrthoDB" id="3512640at2759"/>
<evidence type="ECO:0000256" key="1">
    <source>
        <dbReference type="ARBA" id="ARBA00001933"/>
    </source>
</evidence>
<evidence type="ECO:0000256" key="8">
    <source>
        <dbReference type="RuleBase" id="RU362118"/>
    </source>
</evidence>
<dbReference type="AlphaFoldDB" id="A0A137P4X6"/>
<dbReference type="InterPro" id="IPR015422">
    <property type="entry name" value="PyrdxlP-dep_Trfase_small"/>
</dbReference>
<dbReference type="InterPro" id="IPR000277">
    <property type="entry name" value="Cys/Met-Metab_PyrdxlP-dep_enz"/>
</dbReference>
<dbReference type="Pfam" id="PF01053">
    <property type="entry name" value="Cys_Met_Meta_PP"/>
    <property type="match status" value="1"/>
</dbReference>
<comment type="similarity">
    <text evidence="3 8">Belongs to the trans-sulfuration enzymes family.</text>
</comment>
<feature type="non-terminal residue" evidence="9">
    <location>
        <position position="1"/>
    </location>
</feature>
<dbReference type="FunFam" id="3.90.1150.10:FF:000008">
    <property type="entry name" value="Cystathionine gamma-synthase"/>
    <property type="match status" value="1"/>
</dbReference>
<evidence type="ECO:0000256" key="7">
    <source>
        <dbReference type="ARBA" id="ARBA00029853"/>
    </source>
</evidence>
<comment type="pathway">
    <text evidence="2">Amino-acid biosynthesis; L-cysteine biosynthesis; L-cysteine from L-homocysteine and L-serine: step 2/2.</text>
</comment>
<dbReference type="EC" id="4.4.1.1" evidence="4"/>
<evidence type="ECO:0000256" key="6">
    <source>
        <dbReference type="ARBA" id="ARBA00023192"/>
    </source>
</evidence>